<dbReference type="FunFam" id="3.90.550.10:FF:000003">
    <property type="entry name" value="2-C-methyl-D-erythritol 4-phosphate cytidylyltransferase"/>
    <property type="match status" value="1"/>
</dbReference>
<dbReference type="NCBIfam" id="TIGR00453">
    <property type="entry name" value="ispD"/>
    <property type="match status" value="1"/>
</dbReference>
<evidence type="ECO:0000313" key="5">
    <source>
        <dbReference type="Proteomes" id="UP000320672"/>
    </source>
</evidence>
<dbReference type="Gene3D" id="3.90.550.10">
    <property type="entry name" value="Spore Coat Polysaccharide Biosynthesis Protein SpsA, Chain A"/>
    <property type="match status" value="1"/>
</dbReference>
<dbReference type="OrthoDB" id="9806837at2"/>
<dbReference type="Pfam" id="PF01128">
    <property type="entry name" value="IspD"/>
    <property type="match status" value="1"/>
</dbReference>
<dbReference type="GO" id="GO:0019288">
    <property type="term" value="P:isopentenyl diphosphate biosynthetic process, methylerythritol 4-phosphate pathway"/>
    <property type="evidence" value="ECO:0007669"/>
    <property type="project" value="UniProtKB-UniRule"/>
</dbReference>
<dbReference type="GO" id="GO:0050518">
    <property type="term" value="F:2-C-methyl-D-erythritol 4-phosphate cytidylyltransferase activity"/>
    <property type="evidence" value="ECO:0007669"/>
    <property type="project" value="UniProtKB-UniRule"/>
</dbReference>
<dbReference type="Proteomes" id="UP000320672">
    <property type="component" value="Chromosome"/>
</dbReference>
<dbReference type="AlphaFoldDB" id="A0A517MAM1"/>
<evidence type="ECO:0000256" key="2">
    <source>
        <dbReference type="ARBA" id="ARBA00022695"/>
    </source>
</evidence>
<dbReference type="RefSeq" id="WP_145350107.1">
    <property type="nucleotide sequence ID" value="NZ_CP036262.1"/>
</dbReference>
<dbReference type="InterPro" id="IPR034683">
    <property type="entry name" value="IspD/TarI"/>
</dbReference>
<evidence type="ECO:0000256" key="1">
    <source>
        <dbReference type="ARBA" id="ARBA00022679"/>
    </source>
</evidence>
<sequence>MNSLPVPPAGSVAAILPAAGQSRRFSKAGEKKVFARLGAWPVWQHAVERLRRSPAVGPIIIAIADEDQPLWDLERETLQRLGVLLCAGGQERSDSVREGLRLAAESPMVAIHDAARPLVPDADIAAVIAAAWKSGAALLATPVRGTLKRQTPESAGCVTVSREHLWEALTPQVFRTEVLQSAYDRWQGRPVTDDAQLVERSGVAVEMVPGSAVNLKITQPEDLQVAAALLAAAAV</sequence>
<accession>A0A517MAM1</accession>
<organism evidence="4 5">
    <name type="scientific">Roseimaritima multifibrata</name>
    <dbReference type="NCBI Taxonomy" id="1930274"/>
    <lineage>
        <taxon>Bacteria</taxon>
        <taxon>Pseudomonadati</taxon>
        <taxon>Planctomycetota</taxon>
        <taxon>Planctomycetia</taxon>
        <taxon>Pirellulales</taxon>
        <taxon>Pirellulaceae</taxon>
        <taxon>Roseimaritima</taxon>
    </lineage>
</organism>
<feature type="site" description="Positions MEP for the nucleophilic attack" evidence="3">
    <location>
        <position position="216"/>
    </location>
</feature>
<keyword evidence="2 3" id="KW-0548">Nucleotidyltransferase</keyword>
<dbReference type="EC" id="2.7.7.60" evidence="3"/>
<name>A0A517MAM1_9BACT</name>
<comment type="similarity">
    <text evidence="3">Belongs to the IspD/TarI cytidylyltransferase family. IspD subfamily.</text>
</comment>
<dbReference type="CDD" id="cd02516">
    <property type="entry name" value="CDP-ME_synthetase"/>
    <property type="match status" value="1"/>
</dbReference>
<dbReference type="InterPro" id="IPR050088">
    <property type="entry name" value="IspD/TarI_cytidylyltransf_bact"/>
</dbReference>
<feature type="site" description="Transition state stabilizer" evidence="3">
    <location>
        <position position="32"/>
    </location>
</feature>
<feature type="site" description="Positions MEP for the nucleophilic attack" evidence="3">
    <location>
        <position position="162"/>
    </location>
</feature>
<dbReference type="InterPro" id="IPR001228">
    <property type="entry name" value="IspD"/>
</dbReference>
<evidence type="ECO:0000256" key="3">
    <source>
        <dbReference type="HAMAP-Rule" id="MF_00108"/>
    </source>
</evidence>
<keyword evidence="3" id="KW-0414">Isoprene biosynthesis</keyword>
<comment type="function">
    <text evidence="3">Catalyzes the formation of 4-diphosphocytidyl-2-C-methyl-D-erythritol from CTP and 2-C-methyl-D-erythritol 4-phosphate (MEP).</text>
</comment>
<evidence type="ECO:0000313" key="4">
    <source>
        <dbReference type="EMBL" id="QDS91933.1"/>
    </source>
</evidence>
<comment type="pathway">
    <text evidence="3">Isoprenoid biosynthesis; isopentenyl diphosphate biosynthesis via DXP pathway; isopentenyl diphosphate from 1-deoxy-D-xylulose 5-phosphate: step 2/6.</text>
</comment>
<dbReference type="InterPro" id="IPR029044">
    <property type="entry name" value="Nucleotide-diphossugar_trans"/>
</dbReference>
<gene>
    <name evidence="3 4" type="primary">ispD</name>
    <name evidence="4" type="ORF">FF011L_06690</name>
</gene>
<dbReference type="HAMAP" id="MF_00108">
    <property type="entry name" value="IspD"/>
    <property type="match status" value="1"/>
</dbReference>
<dbReference type="PANTHER" id="PTHR32125">
    <property type="entry name" value="2-C-METHYL-D-ERYTHRITOL 4-PHOSPHATE CYTIDYLYLTRANSFERASE, CHLOROPLASTIC"/>
    <property type="match status" value="1"/>
</dbReference>
<protein>
    <recommendedName>
        <fullName evidence="3">2-C-methyl-D-erythritol 4-phosphate cytidylyltransferase</fullName>
        <ecNumber evidence="3">2.7.7.60</ecNumber>
    </recommendedName>
    <alternativeName>
        <fullName evidence="3">4-diphosphocytidyl-2C-methyl-D-erythritol synthase</fullName>
    </alternativeName>
    <alternativeName>
        <fullName evidence="3">MEP cytidylyltransferase</fullName>
        <shortName evidence="3">MCT</shortName>
    </alternativeName>
</protein>
<dbReference type="SUPFAM" id="SSF53448">
    <property type="entry name" value="Nucleotide-diphospho-sugar transferases"/>
    <property type="match status" value="1"/>
</dbReference>
<proteinExistence type="inferred from homology"/>
<dbReference type="EMBL" id="CP036262">
    <property type="protein sequence ID" value="QDS91933.1"/>
    <property type="molecule type" value="Genomic_DNA"/>
</dbReference>
<dbReference type="PANTHER" id="PTHR32125:SF4">
    <property type="entry name" value="2-C-METHYL-D-ERYTHRITOL 4-PHOSPHATE CYTIDYLYLTRANSFERASE, CHLOROPLASTIC"/>
    <property type="match status" value="1"/>
</dbReference>
<dbReference type="UniPathway" id="UPA00056">
    <property type="reaction ID" value="UER00093"/>
</dbReference>
<feature type="site" description="Transition state stabilizer" evidence="3">
    <location>
        <position position="24"/>
    </location>
</feature>
<reference evidence="4 5" key="1">
    <citation type="submission" date="2019-02" db="EMBL/GenBank/DDBJ databases">
        <title>Deep-cultivation of Planctomycetes and their phenomic and genomic characterization uncovers novel biology.</title>
        <authorList>
            <person name="Wiegand S."/>
            <person name="Jogler M."/>
            <person name="Boedeker C."/>
            <person name="Pinto D."/>
            <person name="Vollmers J."/>
            <person name="Rivas-Marin E."/>
            <person name="Kohn T."/>
            <person name="Peeters S.H."/>
            <person name="Heuer A."/>
            <person name="Rast P."/>
            <person name="Oberbeckmann S."/>
            <person name="Bunk B."/>
            <person name="Jeske O."/>
            <person name="Meyerdierks A."/>
            <person name="Storesund J.E."/>
            <person name="Kallscheuer N."/>
            <person name="Luecker S."/>
            <person name="Lage O.M."/>
            <person name="Pohl T."/>
            <person name="Merkel B.J."/>
            <person name="Hornburger P."/>
            <person name="Mueller R.-W."/>
            <person name="Bruemmer F."/>
            <person name="Labrenz M."/>
            <person name="Spormann A.M."/>
            <person name="Op den Camp H."/>
            <person name="Overmann J."/>
            <person name="Amann R."/>
            <person name="Jetten M.S.M."/>
            <person name="Mascher T."/>
            <person name="Medema M.H."/>
            <person name="Devos D.P."/>
            <person name="Kaster A.-K."/>
            <person name="Ovreas L."/>
            <person name="Rohde M."/>
            <person name="Galperin M.Y."/>
            <person name="Jogler C."/>
        </authorList>
    </citation>
    <scope>NUCLEOTIDE SEQUENCE [LARGE SCALE GENOMIC DNA]</scope>
    <source>
        <strain evidence="4 5">FF011L</strain>
    </source>
</reference>
<comment type="catalytic activity">
    <reaction evidence="3">
        <text>2-C-methyl-D-erythritol 4-phosphate + CTP + H(+) = 4-CDP-2-C-methyl-D-erythritol + diphosphate</text>
        <dbReference type="Rhea" id="RHEA:13429"/>
        <dbReference type="ChEBI" id="CHEBI:15378"/>
        <dbReference type="ChEBI" id="CHEBI:33019"/>
        <dbReference type="ChEBI" id="CHEBI:37563"/>
        <dbReference type="ChEBI" id="CHEBI:57823"/>
        <dbReference type="ChEBI" id="CHEBI:58262"/>
        <dbReference type="EC" id="2.7.7.60"/>
    </reaction>
</comment>
<keyword evidence="1 3" id="KW-0808">Transferase</keyword>
<keyword evidence="5" id="KW-1185">Reference proteome</keyword>
<dbReference type="KEGG" id="rml:FF011L_06690"/>